<name>A0ABR1MZN0_9PEZI</name>
<reference evidence="2 3" key="1">
    <citation type="submission" date="2024-04" db="EMBL/GenBank/DDBJ databases">
        <title>Phyllosticta paracitricarpa is synonymous to the EU quarantine fungus P. citricarpa based on phylogenomic analyses.</title>
        <authorList>
            <consortium name="Lawrence Berkeley National Laboratory"/>
            <person name="Van ingen-buijs V.A."/>
            <person name="Van westerhoven A.C."/>
            <person name="Haridas S."/>
            <person name="Skiadas P."/>
            <person name="Martin F."/>
            <person name="Groenewald J.Z."/>
            <person name="Crous P.W."/>
            <person name="Seidl M.F."/>
        </authorList>
    </citation>
    <scope>NUCLEOTIDE SEQUENCE [LARGE SCALE GENOMIC DNA]</scope>
    <source>
        <strain evidence="2 3">CBS 141358</strain>
    </source>
</reference>
<comment type="caution">
    <text evidence="2">The sequence shown here is derived from an EMBL/GenBank/DDBJ whole genome shotgun (WGS) entry which is preliminary data.</text>
</comment>
<accession>A0ABR1MZN0</accession>
<dbReference type="EMBL" id="JBBPBF010000029">
    <property type="protein sequence ID" value="KAK7608430.1"/>
    <property type="molecule type" value="Genomic_DNA"/>
</dbReference>
<dbReference type="Proteomes" id="UP001367316">
    <property type="component" value="Unassembled WGS sequence"/>
</dbReference>
<sequence>MRVDVEGKLGELCLQLQLSSIKTKWRNGTIYHTAVLLPVVIHILLVSDRLCFRVEFECIPDKLLVAIILITSHGGRACVPFSLCNSTSCGVERLRGAREVRERCGRGVKVWEVEREGAGGSITIRTGRPPGTSPNGRVHVMPQRCRRER</sequence>
<organism evidence="2 3">
    <name type="scientific">Phyllosticta paracitricarpa</name>
    <dbReference type="NCBI Taxonomy" id="2016321"/>
    <lineage>
        <taxon>Eukaryota</taxon>
        <taxon>Fungi</taxon>
        <taxon>Dikarya</taxon>
        <taxon>Ascomycota</taxon>
        <taxon>Pezizomycotina</taxon>
        <taxon>Dothideomycetes</taxon>
        <taxon>Dothideomycetes incertae sedis</taxon>
        <taxon>Botryosphaeriales</taxon>
        <taxon>Phyllostictaceae</taxon>
        <taxon>Phyllosticta</taxon>
    </lineage>
</organism>
<evidence type="ECO:0000313" key="3">
    <source>
        <dbReference type="Proteomes" id="UP001367316"/>
    </source>
</evidence>
<gene>
    <name evidence="2" type="ORF">JOL62DRAFT_581518</name>
</gene>
<evidence type="ECO:0000256" key="1">
    <source>
        <dbReference type="SAM" id="Phobius"/>
    </source>
</evidence>
<keyword evidence="1" id="KW-1133">Transmembrane helix</keyword>
<proteinExistence type="predicted"/>
<feature type="transmembrane region" description="Helical" evidence="1">
    <location>
        <begin position="29"/>
        <end position="46"/>
    </location>
</feature>
<evidence type="ECO:0000313" key="2">
    <source>
        <dbReference type="EMBL" id="KAK7608430.1"/>
    </source>
</evidence>
<keyword evidence="3" id="KW-1185">Reference proteome</keyword>
<protein>
    <submittedName>
        <fullName evidence="2">Uncharacterized protein</fullName>
    </submittedName>
</protein>
<keyword evidence="1" id="KW-0472">Membrane</keyword>
<keyword evidence="1" id="KW-0812">Transmembrane</keyword>